<dbReference type="GO" id="GO:0005634">
    <property type="term" value="C:nucleus"/>
    <property type="evidence" value="ECO:0007669"/>
    <property type="project" value="InterPro"/>
</dbReference>
<dbReference type="Proteomes" id="UP000005408">
    <property type="component" value="Unassembled WGS sequence"/>
</dbReference>
<dbReference type="EnsemblMetazoa" id="G10592.3">
    <property type="protein sequence ID" value="G10592.3:cds"/>
    <property type="gene ID" value="G10592"/>
</dbReference>
<protein>
    <recommendedName>
        <fullName evidence="4">DNA-directed RNA polymerase II subunit GRINL1A</fullName>
    </recommendedName>
</protein>
<dbReference type="GO" id="GO:0035556">
    <property type="term" value="P:intracellular signal transduction"/>
    <property type="evidence" value="ECO:0007669"/>
    <property type="project" value="TreeGrafter"/>
</dbReference>
<dbReference type="InterPro" id="IPR051375">
    <property type="entry name" value="Tuftelin_GRINL1A/MYZAP/CCD68"/>
</dbReference>
<evidence type="ECO:0000256" key="1">
    <source>
        <dbReference type="SAM" id="MobiDB-lite"/>
    </source>
</evidence>
<dbReference type="PRINTS" id="PR02085">
    <property type="entry name" value="POLR2GRINL1"/>
</dbReference>
<dbReference type="Pfam" id="PF15328">
    <property type="entry name" value="GCOM2"/>
    <property type="match status" value="1"/>
</dbReference>
<dbReference type="GO" id="GO:0003711">
    <property type="term" value="F:transcription elongation factor activity"/>
    <property type="evidence" value="ECO:0007669"/>
    <property type="project" value="InterPro"/>
</dbReference>
<name>A0A8W8HQF8_MAGGI</name>
<dbReference type="OMA" id="YQQAFAH"/>
<evidence type="ECO:0008006" key="4">
    <source>
        <dbReference type="Google" id="ProtNLM"/>
    </source>
</evidence>
<accession>A0A8W8HQF8</accession>
<dbReference type="EnsemblMetazoa" id="G10592.4">
    <property type="protein sequence ID" value="G10592.4:cds"/>
    <property type="gene ID" value="G10592"/>
</dbReference>
<dbReference type="GO" id="GO:0006368">
    <property type="term" value="P:transcription elongation by RNA polymerase II"/>
    <property type="evidence" value="ECO:0007669"/>
    <property type="project" value="InterPro"/>
</dbReference>
<feature type="region of interest" description="Disordered" evidence="1">
    <location>
        <begin position="354"/>
        <end position="384"/>
    </location>
</feature>
<dbReference type="EnsemblMetazoa" id="G10592.2">
    <property type="protein sequence ID" value="G10592.2:cds"/>
    <property type="gene ID" value="G10592"/>
</dbReference>
<keyword evidence="3" id="KW-1185">Reference proteome</keyword>
<evidence type="ECO:0000313" key="3">
    <source>
        <dbReference type="Proteomes" id="UP000005408"/>
    </source>
</evidence>
<sequence>MASEKQGYLGNLEEKSIQELKELLTREENILRKKKFVSSLPDKGKKIIEFRQKLLNLISKKQDLYHETALPQTLISSSEEKIKQHLNPLIKPKSRFSEEEKVFKSMENDSVEVTKKDVARDIVSMESQPRGPEEEAVIMHDNKSPMQTTQDNANTLPSPLQTAQITTYGASEFAKLRDKSHQGDQKTTQVVTNLSCGVNKTPKTAQSQDTDVNMLENAMERMEFGPGVPSIESEELRDKILENSAKVSSQFKTNSFLKIHHVEDLPDKYKWKSRQNHPITGPDSSAPHHMTVREDSAATPPDYKYKEARLIPLDESMQLQQAQQKHQEELQAQAAAERLARSLKIKMEPYNPEGRNMLYRTREDPMDTDSDDEPEVEFYPDDVD</sequence>
<dbReference type="OrthoDB" id="2408655at2759"/>
<evidence type="ECO:0000313" key="2">
    <source>
        <dbReference type="EnsemblMetazoa" id="G10592.1:cds"/>
    </source>
</evidence>
<proteinExistence type="predicted"/>
<dbReference type="InterPro" id="IPR026213">
    <property type="entry name" value="GRINL1"/>
</dbReference>
<dbReference type="PANTHER" id="PTHR23171:SF13">
    <property type="entry name" value="DNA-DIRECTED RNA POLYMERASE II SUBUNIT GRINL1A"/>
    <property type="match status" value="1"/>
</dbReference>
<dbReference type="EnsemblMetazoa" id="G10592.1">
    <property type="protein sequence ID" value="G10592.1:cds"/>
    <property type="gene ID" value="G10592"/>
</dbReference>
<feature type="region of interest" description="Disordered" evidence="1">
    <location>
        <begin position="274"/>
        <end position="299"/>
    </location>
</feature>
<dbReference type="AlphaFoldDB" id="A0A8W8HQF8"/>
<reference evidence="2" key="1">
    <citation type="submission" date="2022-08" db="UniProtKB">
        <authorList>
            <consortium name="EnsemblMetazoa"/>
        </authorList>
    </citation>
    <scope>IDENTIFICATION</scope>
    <source>
        <strain evidence="2">05x7-T-G4-1.051#20</strain>
    </source>
</reference>
<organism evidence="2 3">
    <name type="scientific">Magallana gigas</name>
    <name type="common">Pacific oyster</name>
    <name type="synonym">Crassostrea gigas</name>
    <dbReference type="NCBI Taxonomy" id="29159"/>
    <lineage>
        <taxon>Eukaryota</taxon>
        <taxon>Metazoa</taxon>
        <taxon>Spiralia</taxon>
        <taxon>Lophotrochozoa</taxon>
        <taxon>Mollusca</taxon>
        <taxon>Bivalvia</taxon>
        <taxon>Autobranchia</taxon>
        <taxon>Pteriomorphia</taxon>
        <taxon>Ostreida</taxon>
        <taxon>Ostreoidea</taxon>
        <taxon>Ostreidae</taxon>
        <taxon>Magallana</taxon>
    </lineage>
</organism>
<feature type="compositionally biased region" description="Acidic residues" evidence="1">
    <location>
        <begin position="366"/>
        <end position="384"/>
    </location>
</feature>
<dbReference type="PANTHER" id="PTHR23171">
    <property type="entry name" value="GDOWN1"/>
    <property type="match status" value="1"/>
</dbReference>